<dbReference type="AlphaFoldDB" id="A0A4R1QTT6"/>
<evidence type="ECO:0000313" key="1">
    <source>
        <dbReference type="EMBL" id="TCL56491.1"/>
    </source>
</evidence>
<dbReference type="Proteomes" id="UP000295008">
    <property type="component" value="Unassembled WGS sequence"/>
</dbReference>
<evidence type="ECO:0000313" key="2">
    <source>
        <dbReference type="Proteomes" id="UP000295008"/>
    </source>
</evidence>
<proteinExistence type="predicted"/>
<name>A0A4R1QTT6_HYDET</name>
<organism evidence="1 2">
    <name type="scientific">Hydrogenispora ethanolica</name>
    <dbReference type="NCBI Taxonomy" id="1082276"/>
    <lineage>
        <taxon>Bacteria</taxon>
        <taxon>Bacillati</taxon>
        <taxon>Bacillota</taxon>
        <taxon>Hydrogenispora</taxon>
    </lineage>
</organism>
<dbReference type="OrthoDB" id="1684524at2"/>
<dbReference type="RefSeq" id="WP_132017334.1">
    <property type="nucleotide sequence ID" value="NZ_SLUN01000049.1"/>
</dbReference>
<reference evidence="1 2" key="1">
    <citation type="submission" date="2019-03" db="EMBL/GenBank/DDBJ databases">
        <title>Genomic Encyclopedia of Type Strains, Phase IV (KMG-IV): sequencing the most valuable type-strain genomes for metagenomic binning, comparative biology and taxonomic classification.</title>
        <authorList>
            <person name="Goeker M."/>
        </authorList>
    </citation>
    <scope>NUCLEOTIDE SEQUENCE [LARGE SCALE GENOMIC DNA]</scope>
    <source>
        <strain evidence="1 2">LX-B</strain>
    </source>
</reference>
<accession>A0A4R1QTT6</accession>
<gene>
    <name evidence="1" type="ORF">EDC14_104915</name>
</gene>
<dbReference type="EMBL" id="SLUN01000049">
    <property type="protein sequence ID" value="TCL56491.1"/>
    <property type="molecule type" value="Genomic_DNA"/>
</dbReference>
<keyword evidence="2" id="KW-1185">Reference proteome</keyword>
<sequence length="61" mass="6776">MDHRSSEKYDIIAQECGGYEPILSKNLASSFEYGQTEDAGCDTCVNFHNGSCDIYKNEAGY</sequence>
<protein>
    <submittedName>
        <fullName evidence="1">Uncharacterized protein</fullName>
    </submittedName>
</protein>
<comment type="caution">
    <text evidence="1">The sequence shown here is derived from an EMBL/GenBank/DDBJ whole genome shotgun (WGS) entry which is preliminary data.</text>
</comment>